<proteinExistence type="predicted"/>
<keyword evidence="3" id="KW-1185">Reference proteome</keyword>
<organism evidence="2 3">
    <name type="scientific">Natrinema thermotolerans</name>
    <dbReference type="NCBI Taxonomy" id="121872"/>
    <lineage>
        <taxon>Archaea</taxon>
        <taxon>Methanobacteriati</taxon>
        <taxon>Methanobacteriota</taxon>
        <taxon>Stenosarchaea group</taxon>
        <taxon>Halobacteria</taxon>
        <taxon>Halobacteriales</taxon>
        <taxon>Natrialbaceae</taxon>
        <taxon>Natrinema</taxon>
    </lineage>
</organism>
<evidence type="ECO:0000256" key="1">
    <source>
        <dbReference type="SAM" id="MobiDB-lite"/>
    </source>
</evidence>
<dbReference type="GeneID" id="39864372"/>
<reference evidence="2 3" key="1">
    <citation type="submission" date="2022-07" db="EMBL/GenBank/DDBJ databases">
        <title>Two temperate virus in Haloterrigena jeotgali A29.</title>
        <authorList>
            <person name="Deng X."/>
        </authorList>
    </citation>
    <scope>NUCLEOTIDE SEQUENCE [LARGE SCALE GENOMIC DNA]</scope>
    <source>
        <strain evidence="2 3">A29</strain>
    </source>
</reference>
<protein>
    <submittedName>
        <fullName evidence="2">Uncharacterized protein</fullName>
    </submittedName>
</protein>
<evidence type="ECO:0000313" key="2">
    <source>
        <dbReference type="EMBL" id="WMT07283.1"/>
    </source>
</evidence>
<feature type="compositionally biased region" description="Low complexity" evidence="1">
    <location>
        <begin position="30"/>
        <end position="42"/>
    </location>
</feature>
<accession>A0AAF0P8C4</accession>
<evidence type="ECO:0000313" key="3">
    <source>
        <dbReference type="Proteomes" id="UP001224926"/>
    </source>
</evidence>
<dbReference type="GeneID" id="84215889"/>
<dbReference type="EMBL" id="CP101873">
    <property type="protein sequence ID" value="WMT07283.1"/>
    <property type="molecule type" value="Genomic_DNA"/>
</dbReference>
<dbReference type="AlphaFoldDB" id="A0AAF0P8C4"/>
<gene>
    <name evidence="2" type="ORF">NP511_18070</name>
</gene>
<dbReference type="RefSeq" id="WP_049966566.1">
    <property type="nucleotide sequence ID" value="NZ_CP101873.1"/>
</dbReference>
<name>A0AAF0P8C4_9EURY</name>
<dbReference type="Proteomes" id="UP001224926">
    <property type="component" value="Chromosome"/>
</dbReference>
<sequence>MSRVLGDYDIDPSSDPIVRNRSGHSANPGLSDPDQSDQDPLSKPVDDFDRRFLHRQDCSPPEKTTTKVDYPSWVHHSLKTKYSAETIHYTLNFHDGQDPLQIRQLTNVSIPALIECLTYMKLIHGDDLSGG</sequence>
<feature type="region of interest" description="Disordered" evidence="1">
    <location>
        <begin position="1"/>
        <end position="47"/>
    </location>
</feature>